<evidence type="ECO:0008006" key="4">
    <source>
        <dbReference type="Google" id="ProtNLM"/>
    </source>
</evidence>
<dbReference type="Proteomes" id="UP000275078">
    <property type="component" value="Unassembled WGS sequence"/>
</dbReference>
<name>A0A3N4HP66_ASCIM</name>
<dbReference type="AlphaFoldDB" id="A0A3N4HP66"/>
<sequence>MQPKLKPIVSAALLNKFRTTPNLPVGSWYLITAVTLCVLNRPFELPAVWNYALANSAIPGSDTEDYVRKQYQTEKLGTPQDIISAREDGRETALQIARRIREGLLKSAIIGGLPKAINALHTFRQCTPGHLQSDPNASPTGRRSELQQPATALLTRGADFFDNTYGKISRRVSSNLANSYDDLGLTAQLLYSYILSNTKVLTAKETSFVLIAGLIPQDVNPQLKGHLKGAVNNGATLEEVRAVRSIVLELVELHGVDWDRREPVAKI</sequence>
<dbReference type="EMBL" id="ML119760">
    <property type="protein sequence ID" value="RPA75633.1"/>
    <property type="molecule type" value="Genomic_DNA"/>
</dbReference>
<dbReference type="PANTHER" id="PTHR28180:SF2">
    <property type="entry name" value="PEROXISOMAL PROTEIN 2"/>
    <property type="match status" value="1"/>
</dbReference>
<dbReference type="PANTHER" id="PTHR28180">
    <property type="entry name" value="CONSERVED MITOCHONDRIAL PROTEIN-RELATED"/>
    <property type="match status" value="1"/>
</dbReference>
<accession>A0A3N4HP66</accession>
<dbReference type="OrthoDB" id="5537330at2759"/>
<dbReference type="Gene3D" id="1.20.1290.10">
    <property type="entry name" value="AhpD-like"/>
    <property type="match status" value="1"/>
</dbReference>
<organism evidence="2 3">
    <name type="scientific">Ascobolus immersus RN42</name>
    <dbReference type="NCBI Taxonomy" id="1160509"/>
    <lineage>
        <taxon>Eukaryota</taxon>
        <taxon>Fungi</taxon>
        <taxon>Dikarya</taxon>
        <taxon>Ascomycota</taxon>
        <taxon>Pezizomycotina</taxon>
        <taxon>Pezizomycetes</taxon>
        <taxon>Pezizales</taxon>
        <taxon>Ascobolaceae</taxon>
        <taxon>Ascobolus</taxon>
    </lineage>
</organism>
<keyword evidence="3" id="KW-1185">Reference proteome</keyword>
<evidence type="ECO:0000313" key="3">
    <source>
        <dbReference type="Proteomes" id="UP000275078"/>
    </source>
</evidence>
<feature type="compositionally biased region" description="Polar residues" evidence="1">
    <location>
        <begin position="133"/>
        <end position="147"/>
    </location>
</feature>
<proteinExistence type="predicted"/>
<dbReference type="InterPro" id="IPR052999">
    <property type="entry name" value="PTS1_Protein"/>
</dbReference>
<protein>
    <recommendedName>
        <fullName evidence="4">Carboxymuconolactone decarboxylase-like domain-containing protein</fullName>
    </recommendedName>
</protein>
<feature type="region of interest" description="Disordered" evidence="1">
    <location>
        <begin position="128"/>
        <end position="147"/>
    </location>
</feature>
<dbReference type="SUPFAM" id="SSF69118">
    <property type="entry name" value="AhpD-like"/>
    <property type="match status" value="1"/>
</dbReference>
<dbReference type="InterPro" id="IPR029032">
    <property type="entry name" value="AhpD-like"/>
</dbReference>
<evidence type="ECO:0000256" key="1">
    <source>
        <dbReference type="SAM" id="MobiDB-lite"/>
    </source>
</evidence>
<dbReference type="STRING" id="1160509.A0A3N4HP66"/>
<gene>
    <name evidence="2" type="ORF">BJ508DRAFT_418035</name>
</gene>
<reference evidence="2 3" key="1">
    <citation type="journal article" date="2018" name="Nat. Ecol. Evol.">
        <title>Pezizomycetes genomes reveal the molecular basis of ectomycorrhizal truffle lifestyle.</title>
        <authorList>
            <person name="Murat C."/>
            <person name="Payen T."/>
            <person name="Noel B."/>
            <person name="Kuo A."/>
            <person name="Morin E."/>
            <person name="Chen J."/>
            <person name="Kohler A."/>
            <person name="Krizsan K."/>
            <person name="Balestrini R."/>
            <person name="Da Silva C."/>
            <person name="Montanini B."/>
            <person name="Hainaut M."/>
            <person name="Levati E."/>
            <person name="Barry K.W."/>
            <person name="Belfiori B."/>
            <person name="Cichocki N."/>
            <person name="Clum A."/>
            <person name="Dockter R.B."/>
            <person name="Fauchery L."/>
            <person name="Guy J."/>
            <person name="Iotti M."/>
            <person name="Le Tacon F."/>
            <person name="Lindquist E.A."/>
            <person name="Lipzen A."/>
            <person name="Malagnac F."/>
            <person name="Mello A."/>
            <person name="Molinier V."/>
            <person name="Miyauchi S."/>
            <person name="Poulain J."/>
            <person name="Riccioni C."/>
            <person name="Rubini A."/>
            <person name="Sitrit Y."/>
            <person name="Splivallo R."/>
            <person name="Traeger S."/>
            <person name="Wang M."/>
            <person name="Zifcakova L."/>
            <person name="Wipf D."/>
            <person name="Zambonelli A."/>
            <person name="Paolocci F."/>
            <person name="Nowrousian M."/>
            <person name="Ottonello S."/>
            <person name="Baldrian P."/>
            <person name="Spatafora J.W."/>
            <person name="Henrissat B."/>
            <person name="Nagy L.G."/>
            <person name="Aury J.M."/>
            <person name="Wincker P."/>
            <person name="Grigoriev I.V."/>
            <person name="Bonfante P."/>
            <person name="Martin F.M."/>
        </authorList>
    </citation>
    <scope>NUCLEOTIDE SEQUENCE [LARGE SCALE GENOMIC DNA]</scope>
    <source>
        <strain evidence="2 3">RN42</strain>
    </source>
</reference>
<evidence type="ECO:0000313" key="2">
    <source>
        <dbReference type="EMBL" id="RPA75633.1"/>
    </source>
</evidence>